<keyword evidence="5" id="KW-0963">Cytoplasm</keyword>
<comment type="similarity">
    <text evidence="3">Belongs to the exportin family.</text>
</comment>
<keyword evidence="10" id="KW-1185">Reference proteome</keyword>
<gene>
    <name evidence="9" type="ORF">ECRASSUSDP1_LOCUS13345</name>
</gene>
<dbReference type="Pfam" id="PF25795">
    <property type="entry name" value="TPR_XPO7"/>
    <property type="match status" value="1"/>
</dbReference>
<dbReference type="Gene3D" id="1.25.10.10">
    <property type="entry name" value="Leucine-rich Repeat Variant"/>
    <property type="match status" value="1"/>
</dbReference>
<organism evidence="9 10">
    <name type="scientific">Euplotes crassus</name>
    <dbReference type="NCBI Taxonomy" id="5936"/>
    <lineage>
        <taxon>Eukaryota</taxon>
        <taxon>Sar</taxon>
        <taxon>Alveolata</taxon>
        <taxon>Ciliophora</taxon>
        <taxon>Intramacronucleata</taxon>
        <taxon>Spirotrichea</taxon>
        <taxon>Hypotrichia</taxon>
        <taxon>Euplotida</taxon>
        <taxon>Euplotidae</taxon>
        <taxon>Moneuplotes</taxon>
    </lineage>
</organism>
<reference evidence="9" key="1">
    <citation type="submission" date="2023-07" db="EMBL/GenBank/DDBJ databases">
        <authorList>
            <consortium name="AG Swart"/>
            <person name="Singh M."/>
            <person name="Singh A."/>
            <person name="Seah K."/>
            <person name="Emmerich C."/>
        </authorList>
    </citation>
    <scope>NUCLEOTIDE SEQUENCE</scope>
    <source>
        <strain evidence="9">DP1</strain>
    </source>
</reference>
<dbReference type="PANTHER" id="PTHR12596">
    <property type="entry name" value="EXPORTIN 4,7-RELATED"/>
    <property type="match status" value="1"/>
</dbReference>
<evidence type="ECO:0000256" key="1">
    <source>
        <dbReference type="ARBA" id="ARBA00004123"/>
    </source>
</evidence>
<protein>
    <recommendedName>
        <fullName evidence="8">Importin N-terminal domain-containing protein</fullName>
    </recommendedName>
</protein>
<evidence type="ECO:0000259" key="8">
    <source>
        <dbReference type="PROSITE" id="PS50166"/>
    </source>
</evidence>
<evidence type="ECO:0000256" key="6">
    <source>
        <dbReference type="ARBA" id="ARBA00022927"/>
    </source>
</evidence>
<keyword evidence="6" id="KW-0653">Protein transport</keyword>
<comment type="subcellular location">
    <subcellularLocation>
        <location evidence="2">Cytoplasm</location>
    </subcellularLocation>
    <subcellularLocation>
        <location evidence="1">Nucleus</location>
    </subcellularLocation>
</comment>
<dbReference type="EMBL" id="CAMPGE010013280">
    <property type="protein sequence ID" value="CAI2372018.1"/>
    <property type="molecule type" value="Genomic_DNA"/>
</dbReference>
<proteinExistence type="inferred from homology"/>
<evidence type="ECO:0000256" key="5">
    <source>
        <dbReference type="ARBA" id="ARBA00022490"/>
    </source>
</evidence>
<evidence type="ECO:0000313" key="9">
    <source>
        <dbReference type="EMBL" id="CAI2372018.1"/>
    </source>
</evidence>
<evidence type="ECO:0000313" key="10">
    <source>
        <dbReference type="Proteomes" id="UP001295684"/>
    </source>
</evidence>
<keyword evidence="7" id="KW-0539">Nucleus</keyword>
<name>A0AAD1UQS4_EUPCR</name>
<dbReference type="GO" id="GO:0006611">
    <property type="term" value="P:protein export from nucleus"/>
    <property type="evidence" value="ECO:0007669"/>
    <property type="project" value="TreeGrafter"/>
</dbReference>
<feature type="domain" description="Importin N-terminal" evidence="8">
    <location>
        <begin position="32"/>
        <end position="98"/>
    </location>
</feature>
<sequence>MNETELKDFEALANVIANPSSSGSYGTDYQKANETLNTVTSNLENWDKIHSVLELTEDPNALFFAAISLKNLFADNWTKVHKDKKVAIARYCIEFLKAKGPDCKREVLNAVIMLMVKVVKLSWFDDQAHQDSIKEVLGLLNISIGHCFIGVLALEQMIIEMTYINKGKTLIQNRRISVNFRDKYLLKIFGTVVTLLNELQPKIAADSSGPDSDVIRQALYHCCSLSHKCLNFEFIGVMLDDTLQESIGTHFPLSWRETLQNFDNTGAFFAVAQTPTLTEETYILALQSLCELASCRISIFESLENRKHFVHNFARNLSELMKNQSEDFCSSRAISRHYIKLFYKFEMNFQVRSFVPASDDGKQALISYLSDLAEFTILVIKSGQSYLRDISIHLLAAWNRINVEVKNEPEIVNKIEEIVVNFIEQNISDLSDDQEDEDDEHFNEKELSNLTQRFDIIARTCKIQIESAYNCLNDGLTFLMGKYSEELENSNHELLELIEKRFAWTIRVVCAMMGLGFAPKIPPPDSDEPAPEGQNECDACIKIIDIIKKNVELNIEGTRKMSELFELAALSFIGTFRSHILCDTRVVSKCLSENQDETSIHCNTSYLRIAGILDSKDLLGIVEIFFKKTILNLFSDSKPIIEQDLCIMNTLIASQETRKYLMVLETTQDLMENHFTKYEVLNTLDTLEYLSEFYRILSIFWDVNDYVDNFYNYMKPVTEFIRELLDQDPSSLEQRKESILRALEILNGVSSGFSQPEAFNKFYTWFSQGPNEIISLVFNNFCEDKILLKSAFKLMKSLLDNKSGRFKPQYCYLNGFLMFKEFSQIVMQYFKYVNMYEGVKVTGDKFDNKYEFIDLGICILGNLISGNYINFSMLEYYDDTSFVDFCKIIMTLIVAQDHEELSSFKVVCLDSYKVMADFLKHHSDMMIRCFEPGLIVKIIEFLLLGLLTENDNKGRCCDALKDLISYIYASRGRLLNEIEEILKIEEGIFKQILKTLLTTVIYEEHRVIWVFAKPLFPTIVLNGRESYEAVKAEIVENEVNQELKEKIEEELTQLCSDVFIDPSIDFEHGSPNEISLSKRNKDKFGTNFTRFKNSLVKFK</sequence>
<dbReference type="GO" id="GO:0005643">
    <property type="term" value="C:nuclear pore"/>
    <property type="evidence" value="ECO:0007669"/>
    <property type="project" value="TreeGrafter"/>
</dbReference>
<evidence type="ECO:0000256" key="7">
    <source>
        <dbReference type="ARBA" id="ARBA00023242"/>
    </source>
</evidence>
<keyword evidence="4" id="KW-0813">Transport</keyword>
<dbReference type="InterPro" id="IPR001494">
    <property type="entry name" value="Importin-beta_N"/>
</dbReference>
<dbReference type="InterPro" id="IPR057947">
    <property type="entry name" value="TPR_XPO7/RBP17"/>
</dbReference>
<evidence type="ECO:0000256" key="2">
    <source>
        <dbReference type="ARBA" id="ARBA00004496"/>
    </source>
</evidence>
<dbReference type="InterPro" id="IPR011989">
    <property type="entry name" value="ARM-like"/>
</dbReference>
<evidence type="ECO:0000256" key="4">
    <source>
        <dbReference type="ARBA" id="ARBA00022448"/>
    </source>
</evidence>
<dbReference type="InterPro" id="IPR044189">
    <property type="entry name" value="XPO4/7-like"/>
</dbReference>
<dbReference type="SUPFAM" id="SSF48371">
    <property type="entry name" value="ARM repeat"/>
    <property type="match status" value="1"/>
</dbReference>
<dbReference type="InterPro" id="IPR016024">
    <property type="entry name" value="ARM-type_fold"/>
</dbReference>
<accession>A0AAD1UQS4</accession>
<dbReference type="GO" id="GO:0005737">
    <property type="term" value="C:cytoplasm"/>
    <property type="evidence" value="ECO:0007669"/>
    <property type="project" value="UniProtKB-SubCell"/>
</dbReference>
<dbReference type="GO" id="GO:0005049">
    <property type="term" value="F:nuclear export signal receptor activity"/>
    <property type="evidence" value="ECO:0007669"/>
    <property type="project" value="InterPro"/>
</dbReference>
<dbReference type="PROSITE" id="PS50166">
    <property type="entry name" value="IMPORTIN_B_NT"/>
    <property type="match status" value="1"/>
</dbReference>
<dbReference type="Proteomes" id="UP001295684">
    <property type="component" value="Unassembled WGS sequence"/>
</dbReference>
<evidence type="ECO:0000256" key="3">
    <source>
        <dbReference type="ARBA" id="ARBA00009466"/>
    </source>
</evidence>
<dbReference type="AlphaFoldDB" id="A0AAD1UQS4"/>
<dbReference type="GO" id="GO:0031267">
    <property type="term" value="F:small GTPase binding"/>
    <property type="evidence" value="ECO:0007669"/>
    <property type="project" value="InterPro"/>
</dbReference>
<dbReference type="PANTHER" id="PTHR12596:SF2">
    <property type="entry name" value="EXPORTIN-7 ISOFORM X1"/>
    <property type="match status" value="1"/>
</dbReference>
<comment type="caution">
    <text evidence="9">The sequence shown here is derived from an EMBL/GenBank/DDBJ whole genome shotgun (WGS) entry which is preliminary data.</text>
</comment>